<keyword evidence="2" id="KW-0472">Membrane</keyword>
<keyword evidence="2" id="KW-1133">Transmembrane helix</keyword>
<keyword evidence="2" id="KW-0812">Transmembrane</keyword>
<organism evidence="3 4">
    <name type="scientific">Tanacetum coccineum</name>
    <dbReference type="NCBI Taxonomy" id="301880"/>
    <lineage>
        <taxon>Eukaryota</taxon>
        <taxon>Viridiplantae</taxon>
        <taxon>Streptophyta</taxon>
        <taxon>Embryophyta</taxon>
        <taxon>Tracheophyta</taxon>
        <taxon>Spermatophyta</taxon>
        <taxon>Magnoliopsida</taxon>
        <taxon>eudicotyledons</taxon>
        <taxon>Gunneridae</taxon>
        <taxon>Pentapetalae</taxon>
        <taxon>asterids</taxon>
        <taxon>campanulids</taxon>
        <taxon>Asterales</taxon>
        <taxon>Asteraceae</taxon>
        <taxon>Asteroideae</taxon>
        <taxon>Anthemideae</taxon>
        <taxon>Anthemidinae</taxon>
        <taxon>Tanacetum</taxon>
    </lineage>
</organism>
<feature type="transmembrane region" description="Helical" evidence="2">
    <location>
        <begin position="104"/>
        <end position="125"/>
    </location>
</feature>
<sequence>MCDPHNNYRLGEVDNRMSYQEPKSRTTSSTAATSDNRMSCQKSKSRTSSSTTATSDNRMSCQKPKIRTTSSSTTATSDNCMSCQKPKSRMTSSTTSSESGSIRLTILILFIAIISFIGVGLYFVVAEHPHPQDPKPTQWPDQFHSIIVMNNSGIIELVDLWYDWTNGRSFNIIQRQVGSVLYDLEWNNGTSFYYTLGSHGTCSSAHMEVTMLQKIKKEGGILKPNWLDRMSYVGQREVDCSLCNVWGECVYFTYYEDFGLPKRTVIGSFIQELVPMDVGAITHRGLVATELVPMDVGAITHRGLVDSGTLIRAVTRMKEWSSTFLSFIASHNHVFPL</sequence>
<keyword evidence="4" id="KW-1185">Reference proteome</keyword>
<protein>
    <submittedName>
        <fullName evidence="3">Glycosyl transferase</fullName>
    </submittedName>
</protein>
<reference evidence="3" key="2">
    <citation type="submission" date="2022-01" db="EMBL/GenBank/DDBJ databases">
        <authorList>
            <person name="Yamashiro T."/>
            <person name="Shiraishi A."/>
            <person name="Satake H."/>
            <person name="Nakayama K."/>
        </authorList>
    </citation>
    <scope>NUCLEOTIDE SEQUENCE</scope>
</reference>
<accession>A0ABQ5BY58</accession>
<dbReference type="EMBL" id="BQNB010013748">
    <property type="protein sequence ID" value="GJT19806.1"/>
    <property type="molecule type" value="Genomic_DNA"/>
</dbReference>
<dbReference type="Proteomes" id="UP001151760">
    <property type="component" value="Unassembled WGS sequence"/>
</dbReference>
<evidence type="ECO:0000256" key="1">
    <source>
        <dbReference type="SAM" id="MobiDB-lite"/>
    </source>
</evidence>
<evidence type="ECO:0000313" key="4">
    <source>
        <dbReference type="Proteomes" id="UP001151760"/>
    </source>
</evidence>
<dbReference type="InterPro" id="IPR038941">
    <property type="entry name" value="At4g14100-like"/>
</dbReference>
<feature type="region of interest" description="Disordered" evidence="1">
    <location>
        <begin position="1"/>
        <end position="96"/>
    </location>
</feature>
<reference evidence="3" key="1">
    <citation type="journal article" date="2022" name="Int. J. Mol. Sci.">
        <title>Draft Genome of Tanacetum Coccineum: Genomic Comparison of Closely Related Tanacetum-Family Plants.</title>
        <authorList>
            <person name="Yamashiro T."/>
            <person name="Shiraishi A."/>
            <person name="Nakayama K."/>
            <person name="Satake H."/>
        </authorList>
    </citation>
    <scope>NUCLEOTIDE SEQUENCE</scope>
</reference>
<dbReference type="PANTHER" id="PTHR33880:SF3">
    <property type="entry name" value="TRANSFERASE, TRANSFERRING GLYCOSYL GROUPS"/>
    <property type="match status" value="1"/>
</dbReference>
<dbReference type="GO" id="GO:0016740">
    <property type="term" value="F:transferase activity"/>
    <property type="evidence" value="ECO:0007669"/>
    <property type="project" value="UniProtKB-KW"/>
</dbReference>
<feature type="compositionally biased region" description="Low complexity" evidence="1">
    <location>
        <begin position="25"/>
        <end position="34"/>
    </location>
</feature>
<evidence type="ECO:0000313" key="3">
    <source>
        <dbReference type="EMBL" id="GJT19806.1"/>
    </source>
</evidence>
<dbReference type="PANTHER" id="PTHR33880">
    <property type="entry name" value="EXPRESSED PROTEIN"/>
    <property type="match status" value="1"/>
</dbReference>
<keyword evidence="3" id="KW-0808">Transferase</keyword>
<feature type="compositionally biased region" description="Low complexity" evidence="1">
    <location>
        <begin position="46"/>
        <end position="55"/>
    </location>
</feature>
<proteinExistence type="predicted"/>
<evidence type="ECO:0000256" key="2">
    <source>
        <dbReference type="SAM" id="Phobius"/>
    </source>
</evidence>
<name>A0ABQ5BY58_9ASTR</name>
<gene>
    <name evidence="3" type="ORF">Tco_0878512</name>
</gene>
<feature type="compositionally biased region" description="Low complexity" evidence="1">
    <location>
        <begin position="68"/>
        <end position="77"/>
    </location>
</feature>
<comment type="caution">
    <text evidence="3">The sequence shown here is derived from an EMBL/GenBank/DDBJ whole genome shotgun (WGS) entry which is preliminary data.</text>
</comment>